<keyword evidence="4 6" id="KW-0450">Lipoyl</keyword>
<protein>
    <recommendedName>
        <fullName evidence="6">Dihydrolipoamide acetyltransferase component of pyruvate dehydrogenase complex</fullName>
        <ecNumber evidence="6">2.3.1.-</ecNumber>
    </recommendedName>
</protein>
<keyword evidence="3 6" id="KW-0808">Transferase</keyword>
<evidence type="ECO:0000256" key="3">
    <source>
        <dbReference type="ARBA" id="ARBA00022679"/>
    </source>
</evidence>
<reference evidence="8 9" key="1">
    <citation type="journal article" date="2019" name="Int. J. Syst. Evol. Microbiol.">
        <title>The Global Catalogue of Microorganisms (GCM) 10K type strain sequencing project: providing services to taxonomists for standard genome sequencing and annotation.</title>
        <authorList>
            <consortium name="The Broad Institute Genomics Platform"/>
            <consortium name="The Broad Institute Genome Sequencing Center for Infectious Disease"/>
            <person name="Wu L."/>
            <person name="Ma J."/>
        </authorList>
    </citation>
    <scope>NUCLEOTIDE SEQUENCE [LARGE SCALE GENOMIC DNA]</scope>
    <source>
        <strain evidence="8 9">JCM 14942</strain>
    </source>
</reference>
<evidence type="ECO:0000256" key="2">
    <source>
        <dbReference type="ARBA" id="ARBA00007317"/>
    </source>
</evidence>
<dbReference type="Gene3D" id="3.30.559.10">
    <property type="entry name" value="Chloramphenicol acetyltransferase-like domain"/>
    <property type="match status" value="1"/>
</dbReference>
<organism evidence="8 9">
    <name type="scientific">Nocardioides humi</name>
    <dbReference type="NCBI Taxonomy" id="449461"/>
    <lineage>
        <taxon>Bacteria</taxon>
        <taxon>Bacillati</taxon>
        <taxon>Actinomycetota</taxon>
        <taxon>Actinomycetes</taxon>
        <taxon>Propionibacteriales</taxon>
        <taxon>Nocardioidaceae</taxon>
        <taxon>Nocardioides</taxon>
    </lineage>
</organism>
<evidence type="ECO:0000259" key="7">
    <source>
        <dbReference type="PROSITE" id="PS50968"/>
    </source>
</evidence>
<dbReference type="Pfam" id="PF00198">
    <property type="entry name" value="2-oxoacid_dh"/>
    <property type="match status" value="1"/>
</dbReference>
<dbReference type="RefSeq" id="WP_344112739.1">
    <property type="nucleotide sequence ID" value="NZ_BAAAOR010000024.1"/>
</dbReference>
<dbReference type="InterPro" id="IPR003016">
    <property type="entry name" value="2-oxoA_DH_lipoyl-BS"/>
</dbReference>
<evidence type="ECO:0000313" key="9">
    <source>
        <dbReference type="Proteomes" id="UP001500842"/>
    </source>
</evidence>
<dbReference type="PANTHER" id="PTHR43178">
    <property type="entry name" value="DIHYDROLIPOAMIDE ACETYLTRANSFERASE COMPONENT OF PYRUVATE DEHYDROGENASE COMPLEX"/>
    <property type="match status" value="1"/>
</dbReference>
<dbReference type="Proteomes" id="UP001500842">
    <property type="component" value="Unassembled WGS sequence"/>
</dbReference>
<dbReference type="PANTHER" id="PTHR43178:SF5">
    <property type="entry name" value="LIPOAMIDE ACYLTRANSFERASE COMPONENT OF BRANCHED-CHAIN ALPHA-KETO ACID DEHYDROGENASE COMPLEX, MITOCHONDRIAL"/>
    <property type="match status" value="1"/>
</dbReference>
<keyword evidence="9" id="KW-1185">Reference proteome</keyword>
<evidence type="ECO:0000256" key="1">
    <source>
        <dbReference type="ARBA" id="ARBA00001938"/>
    </source>
</evidence>
<evidence type="ECO:0000256" key="6">
    <source>
        <dbReference type="RuleBase" id="RU003423"/>
    </source>
</evidence>
<sequence length="383" mass="40439">MSEPVHFHLPDVGEGLTEAEVVAWHVAVGDPVELNQLIVDIETAKSIVELPSPLEGTVVELCAQVGETVPVGGRLIAIASPVESADEAPVAEIDLVEDESSATVGESPQVLVGSGVRRASARRIRLTPPADGGTVATRDRAVGRASPSDLLVDERRIPVRGVRKATAAAMVSSAFTAPHATEWVTVDVTATMDLLRRLRSSSAWSGVRLTPLVLVAKALVLAVRAFPEINASWDEESQEIIVRQRINLGVAAATPRGLLVPNIKDAQDLDLRELAEALAGLVELARAGRTPPEDMARGTITLTNIGAFGIDGGTPILNPGEAAILAVGAIRPLPWVVEGEIVVRQTTTLCLSFDHRLVDGELGSRVLHRVGELLSAPETAVLM</sequence>
<comment type="similarity">
    <text evidence="2 6">Belongs to the 2-oxoacid dehydrogenase family.</text>
</comment>
<dbReference type="SUPFAM" id="SSF52777">
    <property type="entry name" value="CoA-dependent acyltransferases"/>
    <property type="match status" value="1"/>
</dbReference>
<dbReference type="PROSITE" id="PS50968">
    <property type="entry name" value="BIOTINYL_LIPOYL"/>
    <property type="match status" value="1"/>
</dbReference>
<dbReference type="Gene3D" id="2.40.50.100">
    <property type="match status" value="1"/>
</dbReference>
<dbReference type="EMBL" id="BAAAOR010000024">
    <property type="protein sequence ID" value="GAA1526672.1"/>
    <property type="molecule type" value="Genomic_DNA"/>
</dbReference>
<accession>A0ABN2AW75</accession>
<dbReference type="EC" id="2.3.1.-" evidence="6"/>
<dbReference type="InterPro" id="IPR000089">
    <property type="entry name" value="Biotin_lipoyl"/>
</dbReference>
<dbReference type="PROSITE" id="PS00189">
    <property type="entry name" value="LIPOYL"/>
    <property type="match status" value="1"/>
</dbReference>
<dbReference type="InterPro" id="IPR001078">
    <property type="entry name" value="2-oxoacid_DH_actylTfrase"/>
</dbReference>
<evidence type="ECO:0000313" key="8">
    <source>
        <dbReference type="EMBL" id="GAA1526672.1"/>
    </source>
</evidence>
<dbReference type="SUPFAM" id="SSF51230">
    <property type="entry name" value="Single hybrid motif"/>
    <property type="match status" value="1"/>
</dbReference>
<evidence type="ECO:0000256" key="5">
    <source>
        <dbReference type="ARBA" id="ARBA00023315"/>
    </source>
</evidence>
<feature type="domain" description="Lipoyl-binding" evidence="7">
    <location>
        <begin position="4"/>
        <end position="79"/>
    </location>
</feature>
<name>A0ABN2AW75_9ACTN</name>
<dbReference type="InterPro" id="IPR050743">
    <property type="entry name" value="2-oxoacid_DH_E2_comp"/>
</dbReference>
<dbReference type="InterPro" id="IPR023213">
    <property type="entry name" value="CAT-like_dom_sf"/>
</dbReference>
<comment type="cofactor">
    <cofactor evidence="1 6">
        <name>(R)-lipoate</name>
        <dbReference type="ChEBI" id="CHEBI:83088"/>
    </cofactor>
</comment>
<dbReference type="InterPro" id="IPR011053">
    <property type="entry name" value="Single_hybrid_motif"/>
</dbReference>
<keyword evidence="5 6" id="KW-0012">Acyltransferase</keyword>
<gene>
    <name evidence="8" type="ORF">GCM10009788_32750</name>
</gene>
<evidence type="ECO:0000256" key="4">
    <source>
        <dbReference type="ARBA" id="ARBA00022823"/>
    </source>
</evidence>
<proteinExistence type="inferred from homology"/>
<comment type="caution">
    <text evidence="8">The sequence shown here is derived from an EMBL/GenBank/DDBJ whole genome shotgun (WGS) entry which is preliminary data.</text>
</comment>
<dbReference type="CDD" id="cd06849">
    <property type="entry name" value="lipoyl_domain"/>
    <property type="match status" value="1"/>
</dbReference>
<dbReference type="Pfam" id="PF00364">
    <property type="entry name" value="Biotin_lipoyl"/>
    <property type="match status" value="1"/>
</dbReference>